<accession>M6CN37</accession>
<dbReference type="PATRIC" id="fig|1218565.3.peg.3781"/>
<organism evidence="1 2">
    <name type="scientific">Leptospira alstonii serovar Sichuan str. 79601</name>
    <dbReference type="NCBI Taxonomy" id="1218565"/>
    <lineage>
        <taxon>Bacteria</taxon>
        <taxon>Pseudomonadati</taxon>
        <taxon>Spirochaetota</taxon>
        <taxon>Spirochaetia</taxon>
        <taxon>Leptospirales</taxon>
        <taxon>Leptospiraceae</taxon>
        <taxon>Leptospira</taxon>
    </lineage>
</organism>
<dbReference type="EMBL" id="ANIK01000094">
    <property type="protein sequence ID" value="EMJ91941.1"/>
    <property type="molecule type" value="Genomic_DNA"/>
</dbReference>
<dbReference type="Proteomes" id="UP000011988">
    <property type="component" value="Unassembled WGS sequence"/>
</dbReference>
<comment type="caution">
    <text evidence="1">The sequence shown here is derived from an EMBL/GenBank/DDBJ whole genome shotgun (WGS) entry which is preliminary data.</text>
</comment>
<protein>
    <submittedName>
        <fullName evidence="1">Uncharacterized protein</fullName>
    </submittedName>
</protein>
<evidence type="ECO:0000313" key="2">
    <source>
        <dbReference type="Proteomes" id="UP000011988"/>
    </source>
</evidence>
<dbReference type="AlphaFoldDB" id="M6CN37"/>
<sequence>MKTNRMTEKDFQERLSKATPAKPFQFFRQVGCVYDGSKIVWKGCPPENVDRNTLDLNDPQSIRDFTIDFMKGYEDRILEDVGPLSLRKINSNLLADDRYVIPTDDTTSVFQNRNY</sequence>
<proteinExistence type="predicted"/>
<name>M6CN37_9LEPT</name>
<reference evidence="1 2" key="1">
    <citation type="submission" date="2013-01" db="EMBL/GenBank/DDBJ databases">
        <authorList>
            <person name="Harkins D.M."/>
            <person name="Durkin A.S."/>
            <person name="Brinkac L.M."/>
            <person name="Haft D.H."/>
            <person name="Selengut J.D."/>
            <person name="Sanka R."/>
            <person name="DePew J."/>
            <person name="Purushe J."/>
            <person name="Galloway R.L."/>
            <person name="Vinetz J.M."/>
            <person name="Sutton G.G."/>
            <person name="Nierman W.C."/>
            <person name="Fouts D.E."/>
        </authorList>
    </citation>
    <scope>NUCLEOTIDE SEQUENCE [LARGE SCALE GENOMIC DNA]</scope>
    <source>
        <strain evidence="1 2">79601</strain>
    </source>
</reference>
<gene>
    <name evidence="1" type="ORF">LEP1GSC194_0667</name>
</gene>
<evidence type="ECO:0000313" key="1">
    <source>
        <dbReference type="EMBL" id="EMJ91941.1"/>
    </source>
</evidence>